<evidence type="ECO:0000256" key="5">
    <source>
        <dbReference type="ARBA" id="ARBA00023136"/>
    </source>
</evidence>
<evidence type="ECO:0000313" key="9">
    <source>
        <dbReference type="Proteomes" id="UP000262969"/>
    </source>
</evidence>
<feature type="transmembrane region" description="Helical" evidence="7">
    <location>
        <begin position="12"/>
        <end position="30"/>
    </location>
</feature>
<dbReference type="GO" id="GO:0032153">
    <property type="term" value="C:cell division site"/>
    <property type="evidence" value="ECO:0007669"/>
    <property type="project" value="TreeGrafter"/>
</dbReference>
<evidence type="ECO:0000313" key="8">
    <source>
        <dbReference type="EMBL" id="HCL02257.1"/>
    </source>
</evidence>
<feature type="transmembrane region" description="Helical" evidence="7">
    <location>
        <begin position="339"/>
        <end position="360"/>
    </location>
</feature>
<feature type="transmembrane region" description="Helical" evidence="7">
    <location>
        <begin position="122"/>
        <end position="140"/>
    </location>
</feature>
<gene>
    <name evidence="8" type="ORF">DHW61_07565</name>
</gene>
<feature type="region of interest" description="Disordered" evidence="6">
    <location>
        <begin position="451"/>
        <end position="504"/>
    </location>
</feature>
<dbReference type="Proteomes" id="UP000262969">
    <property type="component" value="Unassembled WGS sequence"/>
</dbReference>
<evidence type="ECO:0000256" key="2">
    <source>
        <dbReference type="ARBA" id="ARBA00022692"/>
    </source>
</evidence>
<feature type="transmembrane region" description="Helical" evidence="7">
    <location>
        <begin position="97"/>
        <end position="116"/>
    </location>
</feature>
<feature type="non-terminal residue" evidence="8">
    <location>
        <position position="504"/>
    </location>
</feature>
<name>A0A3D2X6B4_9FIRM</name>
<feature type="transmembrane region" description="Helical" evidence="7">
    <location>
        <begin position="405"/>
        <end position="429"/>
    </location>
</feature>
<feature type="transmembrane region" description="Helical" evidence="7">
    <location>
        <begin position="372"/>
        <end position="393"/>
    </location>
</feature>
<sequence>MTNIIVEITKYSLILLMTFYTFLSFRVLVMKNTKARENRYRMMSLLMYLMHGVSFITLYITSNNIEIIFLYLTQLIVFIITGLLYKTSYKRMSQLVYRNMMTLLMFGFVMITRLSFQKGVRQFIIASIALAVCLVVPMLIDRVQLWGKLSFLYGFAGLAILLFVLFFGDVVYGAKNWIIIGNFRFQPSEFVKILFIFFVASVLSKRHDFKRVVFVTILAAAHVLVLVLEKDLGGALLFFFTYIIMLYCATGKLFYLVSGLSFGALASVVAYQMFSHVRVRVTAFLDPFAVIEKEGYQVAQSLFAIGTGGFTGMGLNMGLPTSIPVAESDFIFSALSEEFGAIIGICLILICLSCFIMFVNISVKFENPFYKLTALGLSTMYISQVFLNIGGAIKCIPSTGVTLPLVSYGGSSVISSIIVFSIIQGMYVLHMRSEEELKRAQEMMARRLAKRKLASERKREQEKLSSKSSKKESSTENSEKNTSKVTRSRSTNKEDNQGAEVNVV</sequence>
<dbReference type="EMBL" id="DPVV01000251">
    <property type="protein sequence ID" value="HCL02257.1"/>
    <property type="molecule type" value="Genomic_DNA"/>
</dbReference>
<dbReference type="GO" id="GO:0051301">
    <property type="term" value="P:cell division"/>
    <property type="evidence" value="ECO:0007669"/>
    <property type="project" value="InterPro"/>
</dbReference>
<dbReference type="GO" id="GO:0015648">
    <property type="term" value="F:lipid-linked peptidoglycan transporter activity"/>
    <property type="evidence" value="ECO:0007669"/>
    <property type="project" value="TreeGrafter"/>
</dbReference>
<evidence type="ECO:0000256" key="4">
    <source>
        <dbReference type="ARBA" id="ARBA00022989"/>
    </source>
</evidence>
<evidence type="ECO:0000256" key="7">
    <source>
        <dbReference type="SAM" id="Phobius"/>
    </source>
</evidence>
<feature type="transmembrane region" description="Helical" evidence="7">
    <location>
        <begin position="67"/>
        <end position="85"/>
    </location>
</feature>
<dbReference type="GO" id="GO:0008360">
    <property type="term" value="P:regulation of cell shape"/>
    <property type="evidence" value="ECO:0007669"/>
    <property type="project" value="UniProtKB-KW"/>
</dbReference>
<feature type="transmembrane region" description="Helical" evidence="7">
    <location>
        <begin position="254"/>
        <end position="274"/>
    </location>
</feature>
<keyword evidence="5 7" id="KW-0472">Membrane</keyword>
<dbReference type="PANTHER" id="PTHR30474:SF3">
    <property type="entry name" value="PEPTIDOGLYCAN GLYCOSYLTRANSFERASE RODA"/>
    <property type="match status" value="1"/>
</dbReference>
<dbReference type="GO" id="GO:0005886">
    <property type="term" value="C:plasma membrane"/>
    <property type="evidence" value="ECO:0007669"/>
    <property type="project" value="TreeGrafter"/>
</dbReference>
<dbReference type="Pfam" id="PF01098">
    <property type="entry name" value="FTSW_RODA_SPOVE"/>
    <property type="match status" value="1"/>
</dbReference>
<feature type="transmembrane region" description="Helical" evidence="7">
    <location>
        <begin position="211"/>
        <end position="228"/>
    </location>
</feature>
<evidence type="ECO:0000256" key="3">
    <source>
        <dbReference type="ARBA" id="ARBA00022960"/>
    </source>
</evidence>
<evidence type="ECO:0008006" key="10">
    <source>
        <dbReference type="Google" id="ProtNLM"/>
    </source>
</evidence>
<organism evidence="8 9">
    <name type="scientific">Lachnoclostridium phytofermentans</name>
    <dbReference type="NCBI Taxonomy" id="66219"/>
    <lineage>
        <taxon>Bacteria</taxon>
        <taxon>Bacillati</taxon>
        <taxon>Bacillota</taxon>
        <taxon>Clostridia</taxon>
        <taxon>Lachnospirales</taxon>
        <taxon>Lachnospiraceae</taxon>
    </lineage>
</organism>
<protein>
    <recommendedName>
        <fullName evidence="10">FtsW/RodA/SpoVE family cell cycle protein</fullName>
    </recommendedName>
</protein>
<reference evidence="8 9" key="1">
    <citation type="journal article" date="2018" name="Nat. Biotechnol.">
        <title>A standardized bacterial taxonomy based on genome phylogeny substantially revises the tree of life.</title>
        <authorList>
            <person name="Parks D.H."/>
            <person name="Chuvochina M."/>
            <person name="Waite D.W."/>
            <person name="Rinke C."/>
            <person name="Skarshewski A."/>
            <person name="Chaumeil P.A."/>
            <person name="Hugenholtz P."/>
        </authorList>
    </citation>
    <scope>NUCLEOTIDE SEQUENCE [LARGE SCALE GENOMIC DNA]</scope>
    <source>
        <strain evidence="8">UBA11728</strain>
    </source>
</reference>
<keyword evidence="3" id="KW-0133">Cell shape</keyword>
<evidence type="ECO:0000256" key="1">
    <source>
        <dbReference type="ARBA" id="ARBA00004141"/>
    </source>
</evidence>
<feature type="transmembrane region" description="Helical" evidence="7">
    <location>
        <begin position="152"/>
        <end position="173"/>
    </location>
</feature>
<accession>A0A3D2X6B4</accession>
<dbReference type="PANTHER" id="PTHR30474">
    <property type="entry name" value="CELL CYCLE PROTEIN"/>
    <property type="match status" value="1"/>
</dbReference>
<comment type="subcellular location">
    <subcellularLocation>
        <location evidence="1">Membrane</location>
        <topology evidence="1">Multi-pass membrane protein</topology>
    </subcellularLocation>
</comment>
<proteinExistence type="predicted"/>
<feature type="compositionally biased region" description="Basic and acidic residues" evidence="6">
    <location>
        <begin position="453"/>
        <end position="482"/>
    </location>
</feature>
<dbReference type="AlphaFoldDB" id="A0A3D2X6B4"/>
<feature type="transmembrane region" description="Helical" evidence="7">
    <location>
        <begin position="42"/>
        <end position="61"/>
    </location>
</feature>
<comment type="caution">
    <text evidence="8">The sequence shown here is derived from an EMBL/GenBank/DDBJ whole genome shotgun (WGS) entry which is preliminary data.</text>
</comment>
<evidence type="ECO:0000256" key="6">
    <source>
        <dbReference type="SAM" id="MobiDB-lite"/>
    </source>
</evidence>
<dbReference type="InterPro" id="IPR001182">
    <property type="entry name" value="FtsW/RodA"/>
</dbReference>
<keyword evidence="4 7" id="KW-1133">Transmembrane helix</keyword>
<keyword evidence="2 7" id="KW-0812">Transmembrane</keyword>